<feature type="compositionally biased region" description="Acidic residues" evidence="1">
    <location>
        <begin position="78"/>
        <end position="96"/>
    </location>
</feature>
<feature type="compositionally biased region" description="Pro residues" evidence="1">
    <location>
        <begin position="276"/>
        <end position="286"/>
    </location>
</feature>
<dbReference type="AlphaFoldDB" id="A0A934MDJ6"/>
<proteinExistence type="predicted"/>
<dbReference type="SUPFAM" id="SSF88713">
    <property type="entry name" value="Glycoside hydrolase/deacetylase"/>
    <property type="match status" value="1"/>
</dbReference>
<gene>
    <name evidence="2" type="ORF">ILP92_12460</name>
</gene>
<feature type="compositionally biased region" description="Low complexity" evidence="1">
    <location>
        <begin position="186"/>
        <end position="208"/>
    </location>
</feature>
<feature type="compositionally biased region" description="Basic and acidic residues" evidence="1">
    <location>
        <begin position="342"/>
        <end position="370"/>
    </location>
</feature>
<organism evidence="2 3">
    <name type="scientific">Palleronia pontilimi</name>
    <dbReference type="NCBI Taxonomy" id="1964209"/>
    <lineage>
        <taxon>Bacteria</taxon>
        <taxon>Pseudomonadati</taxon>
        <taxon>Pseudomonadota</taxon>
        <taxon>Alphaproteobacteria</taxon>
        <taxon>Rhodobacterales</taxon>
        <taxon>Roseobacteraceae</taxon>
        <taxon>Palleronia</taxon>
    </lineage>
</organism>
<feature type="compositionally biased region" description="Polar residues" evidence="1">
    <location>
        <begin position="448"/>
        <end position="477"/>
    </location>
</feature>
<feature type="compositionally biased region" description="Low complexity" evidence="1">
    <location>
        <begin position="122"/>
        <end position="152"/>
    </location>
</feature>
<dbReference type="Gene3D" id="3.20.20.370">
    <property type="entry name" value="Glycoside hydrolase/deacetylase"/>
    <property type="match status" value="1"/>
</dbReference>
<dbReference type="EMBL" id="JAEKPD010000010">
    <property type="protein sequence ID" value="MBJ3763560.1"/>
    <property type="molecule type" value="Genomic_DNA"/>
</dbReference>
<feature type="compositionally biased region" description="Acidic residues" evidence="1">
    <location>
        <begin position="418"/>
        <end position="428"/>
    </location>
</feature>
<feature type="compositionally biased region" description="Low complexity" evidence="1">
    <location>
        <begin position="243"/>
        <end position="252"/>
    </location>
</feature>
<name>A0A934MDJ6_9RHOB</name>
<protein>
    <submittedName>
        <fullName evidence="2">Divergent polysaccharide deacetylase family protein</fullName>
    </submittedName>
</protein>
<dbReference type="InterPro" id="IPR006837">
    <property type="entry name" value="Divergent_DAC"/>
</dbReference>
<dbReference type="RefSeq" id="WP_198916720.1">
    <property type="nucleotide sequence ID" value="NZ_JAEKPD010000010.1"/>
</dbReference>
<dbReference type="GO" id="GO:0005975">
    <property type="term" value="P:carbohydrate metabolic process"/>
    <property type="evidence" value="ECO:0007669"/>
    <property type="project" value="InterPro"/>
</dbReference>
<dbReference type="Proteomes" id="UP000642488">
    <property type="component" value="Unassembled WGS sequence"/>
</dbReference>
<evidence type="ECO:0000313" key="2">
    <source>
        <dbReference type="EMBL" id="MBJ3763560.1"/>
    </source>
</evidence>
<comment type="caution">
    <text evidence="2">The sequence shown here is derived from an EMBL/GenBank/DDBJ whole genome shotgun (WGS) entry which is preliminary data.</text>
</comment>
<keyword evidence="3" id="KW-1185">Reference proteome</keyword>
<dbReference type="Pfam" id="PF04748">
    <property type="entry name" value="Polysacc_deac_2"/>
    <property type="match status" value="1"/>
</dbReference>
<evidence type="ECO:0000313" key="3">
    <source>
        <dbReference type="Proteomes" id="UP000642488"/>
    </source>
</evidence>
<evidence type="ECO:0000256" key="1">
    <source>
        <dbReference type="SAM" id="MobiDB-lite"/>
    </source>
</evidence>
<reference evidence="2" key="1">
    <citation type="submission" date="2020-12" db="EMBL/GenBank/DDBJ databases">
        <title>Bacterial taxonomy.</title>
        <authorList>
            <person name="Pan X."/>
        </authorList>
    </citation>
    <scope>NUCLEOTIDE SEQUENCE</scope>
    <source>
        <strain evidence="2">KCTC 52957</strain>
    </source>
</reference>
<accession>A0A934MDJ6</accession>
<feature type="compositionally biased region" description="Basic and acidic residues" evidence="1">
    <location>
        <begin position="326"/>
        <end position="335"/>
    </location>
</feature>
<feature type="compositionally biased region" description="Acidic residues" evidence="1">
    <location>
        <begin position="49"/>
        <end position="61"/>
    </location>
</feature>
<feature type="compositionally biased region" description="Low complexity" evidence="1">
    <location>
        <begin position="478"/>
        <end position="489"/>
    </location>
</feature>
<feature type="region of interest" description="Disordered" evidence="1">
    <location>
        <begin position="25"/>
        <end position="500"/>
    </location>
</feature>
<dbReference type="InterPro" id="IPR011330">
    <property type="entry name" value="Glyco_hydro/deAcase_b/a-brl"/>
</dbReference>
<sequence length="726" mass="73832">MAAGLAVSAGLIVVSSQTFDETAITLEPSDQADSMIAGETVDVTTAAEPTDEMSDQQDQAEADAPSGTSDVAAPETDMAAEDVVPEIEFADAEATDTDTGPATAETAPEDGGARETTEAAGDDGQAADTAPDQESVAEEAAPPVDAPSVPSEMEGTAAVAEVGEPATDTDAAPRVETSETSDTTAPDDAASPSVSAEVDGPAAPADGVAPDRPEGSDRAPVLAEGTAPIAPVADTAPPRDDVAPPVDVAASPSLDQPTGDSDVLADGAPDGDAPILPVPESLPPATPQQDSAPDQADAPRRASAPATEITGGEGSEAMVAPSALIDGDRVTERSALETAIRSGDRPADKDDAPDAVETRAPDPTGRDRVRVNRLAQIEPIEPAPDSDETVEADTGDDATTPMPDPSVPSEDALLSEDATAEDEAETEEQAAASTRRSSNLIERRLQAATAQSGDSAGQADQSGSRTPNSPDSPASQRTAALAPDTADPASPETADPEAASQPAISLTGVAMDDYGQPFDNPAGLPIVSVVLLDYGGPMIDLPLALSVALDAGQPKVAARAAQYRAQGYEVLVIPSLPRGGAAQDIEQALQASLGAVDGAVAVLPDPSSDVQDNRAAIETLVGRLGDSGLGLVSFAQGLNRAQQIAARENVPAGLVFRQIDGEGQDLRAVKRFLDQAAFRARQENAVILVGRNRPETRGALMEWRLGNRAESVELAPVTAAIRALSP</sequence>
<feature type="compositionally biased region" description="Acidic residues" evidence="1">
    <location>
        <begin position="384"/>
        <end position="396"/>
    </location>
</feature>